<evidence type="ECO:0000313" key="1">
    <source>
        <dbReference type="EMBL" id="KAF2891433.1"/>
    </source>
</evidence>
<name>A0A8K0GAM6_IGNLU</name>
<dbReference type="AlphaFoldDB" id="A0A8K0GAM6"/>
<feature type="non-terminal residue" evidence="1">
    <location>
        <position position="1"/>
    </location>
</feature>
<protein>
    <submittedName>
        <fullName evidence="1">Uncharacterized protein</fullName>
    </submittedName>
</protein>
<organism evidence="1 2">
    <name type="scientific">Ignelater luminosus</name>
    <name type="common">Cucubano</name>
    <name type="synonym">Pyrophorus luminosus</name>
    <dbReference type="NCBI Taxonomy" id="2038154"/>
    <lineage>
        <taxon>Eukaryota</taxon>
        <taxon>Metazoa</taxon>
        <taxon>Ecdysozoa</taxon>
        <taxon>Arthropoda</taxon>
        <taxon>Hexapoda</taxon>
        <taxon>Insecta</taxon>
        <taxon>Pterygota</taxon>
        <taxon>Neoptera</taxon>
        <taxon>Endopterygota</taxon>
        <taxon>Coleoptera</taxon>
        <taxon>Polyphaga</taxon>
        <taxon>Elateriformia</taxon>
        <taxon>Elateroidea</taxon>
        <taxon>Elateridae</taxon>
        <taxon>Agrypninae</taxon>
        <taxon>Pyrophorini</taxon>
        <taxon>Ignelater</taxon>
    </lineage>
</organism>
<keyword evidence="2" id="KW-1185">Reference proteome</keyword>
<gene>
    <name evidence="1" type="ORF">ILUMI_14740</name>
</gene>
<accession>A0A8K0GAM6</accession>
<dbReference type="EMBL" id="VTPC01032250">
    <property type="protein sequence ID" value="KAF2891433.1"/>
    <property type="molecule type" value="Genomic_DNA"/>
</dbReference>
<proteinExistence type="predicted"/>
<dbReference type="Proteomes" id="UP000801492">
    <property type="component" value="Unassembled WGS sequence"/>
</dbReference>
<reference evidence="1" key="1">
    <citation type="submission" date="2019-08" db="EMBL/GenBank/DDBJ databases">
        <title>The genome of the North American firefly Photinus pyralis.</title>
        <authorList>
            <consortium name="Photinus pyralis genome working group"/>
            <person name="Fallon T.R."/>
            <person name="Sander Lower S.E."/>
            <person name="Weng J.-K."/>
        </authorList>
    </citation>
    <scope>NUCLEOTIDE SEQUENCE</scope>
    <source>
        <strain evidence="1">TRF0915ILg1</strain>
        <tissue evidence="1">Whole body</tissue>
    </source>
</reference>
<comment type="caution">
    <text evidence="1">The sequence shown here is derived from an EMBL/GenBank/DDBJ whole genome shotgun (WGS) entry which is preliminary data.</text>
</comment>
<evidence type="ECO:0000313" key="2">
    <source>
        <dbReference type="Proteomes" id="UP000801492"/>
    </source>
</evidence>
<sequence length="106" mass="11753">EGANQILLGGQACVYLKLVKRINNATKCENPLDKEQFINQNVDIFSGSGKFPGACHITISQNFEAVSHPPSKVPFAICPALKNELDRLIKREDIVKVNEIDSPELY</sequence>
<dbReference type="OrthoDB" id="8056305at2759"/>